<evidence type="ECO:0000256" key="3">
    <source>
        <dbReference type="ARBA" id="ARBA00022431"/>
    </source>
</evidence>
<evidence type="ECO:0000256" key="4">
    <source>
        <dbReference type="ARBA" id="ARBA00022561"/>
    </source>
</evidence>
<evidence type="ECO:0000256" key="2">
    <source>
        <dbReference type="ARBA" id="ARBA00009963"/>
    </source>
</evidence>
<comment type="similarity">
    <text evidence="2">Belongs to the microviridae F protein family.</text>
</comment>
<dbReference type="Gene3D" id="2.60.169.10">
    <property type="entry name" value="Microviridae F protein"/>
    <property type="match status" value="2"/>
</dbReference>
<proteinExistence type="inferred from homology"/>
<evidence type="ECO:0000256" key="5">
    <source>
        <dbReference type="ARBA" id="ARBA00022844"/>
    </source>
</evidence>
<dbReference type="GO" id="GO:0005198">
    <property type="term" value="F:structural molecule activity"/>
    <property type="evidence" value="ECO:0007669"/>
    <property type="project" value="InterPro"/>
</dbReference>
<dbReference type="Pfam" id="PF02305">
    <property type="entry name" value="Phage_F"/>
    <property type="match status" value="2"/>
</dbReference>
<reference evidence="6" key="1">
    <citation type="submission" date="2022-02" db="EMBL/GenBank/DDBJ databases">
        <title>Towards deciphering the DNA virus diversity associated with rodent species in the families Cricetidae and Heteromyidae.</title>
        <authorList>
            <person name="Lund M."/>
            <person name="Larsen B.B."/>
            <person name="Gryseels S."/>
            <person name="Kraberger S."/>
            <person name="Rowsey D.M."/>
            <person name="Steger L."/>
            <person name="Yule K.M."/>
            <person name="Upham N.S."/>
            <person name="Worobey M."/>
            <person name="Van Doorslaer K."/>
            <person name="Varsani A."/>
        </authorList>
    </citation>
    <scope>NUCLEOTIDE SEQUENCE</scope>
    <source>
        <strain evidence="6">NeonRodF8_16</strain>
    </source>
</reference>
<dbReference type="SUPFAM" id="SSF88645">
    <property type="entry name" value="ssDNA viruses"/>
    <property type="match status" value="1"/>
</dbReference>
<evidence type="ECO:0000313" key="6">
    <source>
        <dbReference type="EMBL" id="UPW41701.1"/>
    </source>
</evidence>
<dbReference type="GO" id="GO:0039615">
    <property type="term" value="C:T=1 icosahedral viral capsid"/>
    <property type="evidence" value="ECO:0007669"/>
    <property type="project" value="UniProtKB-KW"/>
</dbReference>
<keyword evidence="5" id="KW-0946">Virion</keyword>
<organism evidence="6">
    <name type="scientific">Peromfec virus RodF8_16</name>
    <dbReference type="NCBI Taxonomy" id="2929360"/>
    <lineage>
        <taxon>Viruses</taxon>
        <taxon>Monodnaviria</taxon>
        <taxon>Sangervirae</taxon>
        <taxon>Phixviricota</taxon>
        <taxon>Malgrandaviricetes</taxon>
        <taxon>Petitvirales</taxon>
        <taxon>Microviridae</taxon>
    </lineage>
</organism>
<name>A0A976N271_9VIRU</name>
<sequence length="600" mass="66688">MANIMSQKSVRNKVHRNGFDLSFRNGFTAKVGQVLPVMCKEVLPGDKFNIDINAFARTQPVQTAAFTRIQEYYDFYFVPTTLLWDKFDNFIVQTKNFAHAQSLTSAPSLNSGLHPYFTYKELLNYLHWLREMESSTPYTDIFGFSRYRNALRILQYLDYGITDTEVGNLGSAQVPPSGVFPNDIALNPFPLLAYQKICQDYFRFSQWETSQPQLCNLDYIFNDSTLKLPVSSYKTLGTDGYAVPSIFDLHYCNYKKDIIMGLLPSAQFGDTAIASPLSGGSLGQVFDYSFESEGGSPAAASMSSVNMSSGVFRFGTSDISWPKIRLHAGDVDNGIGLSVFALRFAEASQKWKEITQSGSLDYKEQIAKHWNVTVSDDQSYLSRWLGGTSGNISINEVTNTNLSDADSQANIAGKGVASVSRNNVVNFTSNQYGYLLCIYHAAPVLDWTDLGIDRMNLKTHASDYAIPEFDNIGMEEVPVALLDMPLWASVSDAIPDYKSLGYAPRYFDYKTSMDKIRGAFNTSLVDWVAPLNPGTLELSGDAGDNNGVLFDWRSFKVSPSSVDSIFGVSADSSYDTDQLLIASFFDIKCVRNLSVDGLPY</sequence>
<dbReference type="EMBL" id="OM869651">
    <property type="protein sequence ID" value="UPW41701.1"/>
    <property type="molecule type" value="Genomic_DNA"/>
</dbReference>
<evidence type="ECO:0000256" key="1">
    <source>
        <dbReference type="ARBA" id="ARBA00004328"/>
    </source>
</evidence>
<comment type="subcellular location">
    <subcellularLocation>
        <location evidence="1">Virion</location>
    </subcellularLocation>
</comment>
<protein>
    <submittedName>
        <fullName evidence="6">Major capsid protein</fullName>
    </submittedName>
</protein>
<dbReference type="InterPro" id="IPR037002">
    <property type="entry name" value="Microviridae_protein_F_sf"/>
</dbReference>
<keyword evidence="4" id="KW-0167">Capsid protein</keyword>
<keyword evidence="3" id="KW-1140">T=1 icosahedral capsid protein</keyword>
<accession>A0A976N271</accession>
<dbReference type="InterPro" id="IPR016184">
    <property type="entry name" value="Capsid/spike_ssDNA_virus"/>
</dbReference>
<dbReference type="InterPro" id="IPR003514">
    <property type="entry name" value="Microviridae_protein_F"/>
</dbReference>